<feature type="non-terminal residue" evidence="1">
    <location>
        <position position="191"/>
    </location>
</feature>
<sequence>MLPRGSWLIIGGFVMALAAGSPTEAASPWLGQWIWHPGDDVKTAVFRKTFDVRRTPAEARIALTADDRYAFYLNGKLVDESDRWQSIEVYNVEQYLRIGRNVIAVRATNDGGHAGLLVEGSVTYGPTEFTPILSDETWKVEHREAPGWADPGTDDSAWANAKVIARPPGGPWGEIFHPQTLPALFAPIEHL</sequence>
<gene>
    <name evidence="1" type="ORF">AMK68_03540</name>
</gene>
<accession>A0A0S7XMZ3</accession>
<evidence type="ECO:0000313" key="2">
    <source>
        <dbReference type="Proteomes" id="UP000052020"/>
    </source>
</evidence>
<evidence type="ECO:0000313" key="1">
    <source>
        <dbReference type="EMBL" id="KPJ63595.1"/>
    </source>
</evidence>
<protein>
    <recommendedName>
        <fullName evidence="3">Bacterial alpha-L-rhamnosidase N-terminal domain-containing protein</fullName>
    </recommendedName>
</protein>
<dbReference type="Proteomes" id="UP000052020">
    <property type="component" value="Unassembled WGS sequence"/>
</dbReference>
<evidence type="ECO:0008006" key="3">
    <source>
        <dbReference type="Google" id="ProtNLM"/>
    </source>
</evidence>
<organism evidence="1 2">
    <name type="scientific">candidate division KD3-62 bacterium DG_56</name>
    <dbReference type="NCBI Taxonomy" id="1704032"/>
    <lineage>
        <taxon>Bacteria</taxon>
        <taxon>candidate division KD3-62</taxon>
    </lineage>
</organism>
<proteinExistence type="predicted"/>
<dbReference type="SUPFAM" id="SSF49785">
    <property type="entry name" value="Galactose-binding domain-like"/>
    <property type="match status" value="1"/>
</dbReference>
<reference evidence="1 2" key="1">
    <citation type="journal article" date="2015" name="Microbiome">
        <title>Genomic resolution of linkages in carbon, nitrogen, and sulfur cycling among widespread estuary sediment bacteria.</title>
        <authorList>
            <person name="Baker B.J."/>
            <person name="Lazar C.S."/>
            <person name="Teske A.P."/>
            <person name="Dick G.J."/>
        </authorList>
    </citation>
    <scope>NUCLEOTIDE SEQUENCE [LARGE SCALE GENOMIC DNA]</scope>
    <source>
        <strain evidence="1">DG_56</strain>
    </source>
</reference>
<name>A0A0S7XMZ3_9BACT</name>
<dbReference type="InterPro" id="IPR008979">
    <property type="entry name" value="Galactose-bd-like_sf"/>
</dbReference>
<dbReference type="EMBL" id="LIZY01000075">
    <property type="protein sequence ID" value="KPJ63595.1"/>
    <property type="molecule type" value="Genomic_DNA"/>
</dbReference>
<comment type="caution">
    <text evidence="1">The sequence shown here is derived from an EMBL/GenBank/DDBJ whole genome shotgun (WGS) entry which is preliminary data.</text>
</comment>
<dbReference type="Gene3D" id="2.60.120.260">
    <property type="entry name" value="Galactose-binding domain-like"/>
    <property type="match status" value="1"/>
</dbReference>
<dbReference type="AlphaFoldDB" id="A0A0S7XMZ3"/>